<dbReference type="Gene3D" id="3.20.20.150">
    <property type="entry name" value="Divalent-metal-dependent TIM barrel enzymes"/>
    <property type="match status" value="1"/>
</dbReference>
<dbReference type="AlphaFoldDB" id="A0A5J4PHR1"/>
<evidence type="ECO:0000313" key="1">
    <source>
        <dbReference type="EMBL" id="KAA6308144.1"/>
    </source>
</evidence>
<dbReference type="PROSITE" id="PS51318">
    <property type="entry name" value="TAT"/>
    <property type="match status" value="1"/>
</dbReference>
<comment type="caution">
    <text evidence="1">The sequence shown here is derived from an EMBL/GenBank/DDBJ whole genome shotgun (WGS) entry which is preliminary data.</text>
</comment>
<evidence type="ECO:0008006" key="2">
    <source>
        <dbReference type="Google" id="ProtNLM"/>
    </source>
</evidence>
<accession>A0A5J4PHR1</accession>
<protein>
    <recommendedName>
        <fullName evidence="2">Sugar phosphate isomerase/epimerase</fullName>
    </recommendedName>
</protein>
<dbReference type="EMBL" id="SNRY01008675">
    <property type="protein sequence ID" value="KAA6308144.1"/>
    <property type="molecule type" value="Genomic_DNA"/>
</dbReference>
<gene>
    <name evidence="1" type="ORF">EZS27_040177</name>
</gene>
<proteinExistence type="predicted"/>
<reference evidence="1" key="1">
    <citation type="submission" date="2019-03" db="EMBL/GenBank/DDBJ databases">
        <title>Single cell metagenomics reveals metabolic interactions within the superorganism composed of flagellate Streblomastix strix and complex community of Bacteroidetes bacteria on its surface.</title>
        <authorList>
            <person name="Treitli S.C."/>
            <person name="Kolisko M."/>
            <person name="Husnik F."/>
            <person name="Keeling P."/>
            <person name="Hampl V."/>
        </authorList>
    </citation>
    <scope>NUCLEOTIDE SEQUENCE</scope>
    <source>
        <strain evidence="1">STM</strain>
    </source>
</reference>
<name>A0A5J4PHR1_9ZZZZ</name>
<organism evidence="1">
    <name type="scientific">termite gut metagenome</name>
    <dbReference type="NCBI Taxonomy" id="433724"/>
    <lineage>
        <taxon>unclassified sequences</taxon>
        <taxon>metagenomes</taxon>
        <taxon>organismal metagenomes</taxon>
    </lineage>
</organism>
<sequence length="92" mass="9868">MINRRVFLRNASLLALGGLLTGKTGRVMANSLTSSMMAQPNASKVIGLQIYSLGRELYQDVAGGLKKVAQMGYSTIELAGYNSNGKINNVEM</sequence>
<feature type="non-terminal residue" evidence="1">
    <location>
        <position position="92"/>
    </location>
</feature>
<dbReference type="InterPro" id="IPR006311">
    <property type="entry name" value="TAT_signal"/>
</dbReference>